<gene>
    <name evidence="1" type="ORF">CGC58_07510</name>
</gene>
<dbReference type="Proteomes" id="UP000217348">
    <property type="component" value="Chromosome"/>
</dbReference>
<dbReference type="KEGG" id="csto:CGC58_07510"/>
<accession>A0A250FWT6</accession>
<dbReference type="InterPro" id="IPR015943">
    <property type="entry name" value="WD40/YVTN_repeat-like_dom_sf"/>
</dbReference>
<dbReference type="InterPro" id="IPR011047">
    <property type="entry name" value="Quinoprotein_ADH-like_sf"/>
</dbReference>
<evidence type="ECO:0000313" key="1">
    <source>
        <dbReference type="EMBL" id="ATA89590.1"/>
    </source>
</evidence>
<evidence type="ECO:0000313" key="2">
    <source>
        <dbReference type="Proteomes" id="UP000217348"/>
    </source>
</evidence>
<dbReference type="Gene3D" id="2.130.10.10">
    <property type="entry name" value="YVTN repeat-like/Quinoprotein amine dehydrogenase"/>
    <property type="match status" value="1"/>
</dbReference>
<proteinExistence type="predicted"/>
<dbReference type="SUPFAM" id="SSF50998">
    <property type="entry name" value="Quinoprotein alcohol dehydrogenase-like"/>
    <property type="match status" value="1"/>
</dbReference>
<name>A0A250FWT6_9FLAO</name>
<protein>
    <submittedName>
        <fullName evidence="1">Uncharacterized protein</fullName>
    </submittedName>
</protein>
<sequence>MKFLMKFLNKITNVDKYIILDKKLYILQNKKLYLTGKNEIIEEHYDFPSNNLYEYEDKIFSGKNFFFDTQKKKIIKIEELNNYYYTNDYYKDLLIFSNEDMILFSVKEQKNLIHIPFNEDFGIYKLLDNKFIGRGDDFYNLCTFDNQILWQHTFSDLLQGEAIEQVGNIIVCNNHLYLCLKDGKNEKNNATFCIEIETGKVTDVYRGFYGFLFLEEGRIYTSYIYFLKGLNLNSGEIIEYNFEEILKPLNLKIHWNKSVVKDNKLYFVDFKIYSTNRMGIIDLETKQLIWQKDFEINDGINNNIQEIRVIDNRLYVHCSDNTLHIFERE</sequence>
<dbReference type="AlphaFoldDB" id="A0A250FWT6"/>
<organism evidence="1 2">
    <name type="scientific">Capnocytophaga stomatis</name>
    <dbReference type="NCBI Taxonomy" id="1848904"/>
    <lineage>
        <taxon>Bacteria</taxon>
        <taxon>Pseudomonadati</taxon>
        <taxon>Bacteroidota</taxon>
        <taxon>Flavobacteriia</taxon>
        <taxon>Flavobacteriales</taxon>
        <taxon>Flavobacteriaceae</taxon>
        <taxon>Capnocytophaga</taxon>
    </lineage>
</organism>
<dbReference type="OrthoDB" id="1147831at2"/>
<dbReference type="RefSeq" id="WP_095896167.1">
    <property type="nucleotide sequence ID" value="NZ_BOPJ01000001.1"/>
</dbReference>
<dbReference type="EMBL" id="CP022387">
    <property type="protein sequence ID" value="ATA89590.1"/>
    <property type="molecule type" value="Genomic_DNA"/>
</dbReference>
<reference evidence="2" key="1">
    <citation type="submission" date="2017-06" db="EMBL/GenBank/DDBJ databases">
        <title>Capnocytophaga spp. assemblies.</title>
        <authorList>
            <person name="Gulvik C.A."/>
        </authorList>
    </citation>
    <scope>NUCLEOTIDE SEQUENCE [LARGE SCALE GENOMIC DNA]</scope>
    <source>
        <strain evidence="2">H2177</strain>
    </source>
</reference>